<protein>
    <submittedName>
        <fullName evidence="1">Uncharacterized protein</fullName>
    </submittedName>
</protein>
<dbReference type="Proteomes" id="UP000016934">
    <property type="component" value="Unassembled WGS sequence"/>
</dbReference>
<dbReference type="HOGENOM" id="CLU_2558154_0_0_1"/>
<evidence type="ECO:0000313" key="1">
    <source>
        <dbReference type="EMBL" id="EMD60556.1"/>
    </source>
</evidence>
<organism evidence="1 2">
    <name type="scientific">Cochliobolus sativus (strain ND90Pr / ATCC 201652)</name>
    <name type="common">Common root rot and spot blotch fungus</name>
    <name type="synonym">Bipolaris sorokiniana</name>
    <dbReference type="NCBI Taxonomy" id="665912"/>
    <lineage>
        <taxon>Eukaryota</taxon>
        <taxon>Fungi</taxon>
        <taxon>Dikarya</taxon>
        <taxon>Ascomycota</taxon>
        <taxon>Pezizomycotina</taxon>
        <taxon>Dothideomycetes</taxon>
        <taxon>Pleosporomycetidae</taxon>
        <taxon>Pleosporales</taxon>
        <taxon>Pleosporineae</taxon>
        <taxon>Pleosporaceae</taxon>
        <taxon>Bipolaris</taxon>
    </lineage>
</organism>
<reference evidence="1 2" key="1">
    <citation type="journal article" date="2012" name="PLoS Pathog.">
        <title>Diverse lifestyles and strategies of plant pathogenesis encoded in the genomes of eighteen Dothideomycetes fungi.</title>
        <authorList>
            <person name="Ohm R.A."/>
            <person name="Feau N."/>
            <person name="Henrissat B."/>
            <person name="Schoch C.L."/>
            <person name="Horwitz B.A."/>
            <person name="Barry K.W."/>
            <person name="Condon B.J."/>
            <person name="Copeland A.C."/>
            <person name="Dhillon B."/>
            <person name="Glaser F."/>
            <person name="Hesse C.N."/>
            <person name="Kosti I."/>
            <person name="LaButti K."/>
            <person name="Lindquist E.A."/>
            <person name="Lucas S."/>
            <person name="Salamov A.A."/>
            <person name="Bradshaw R.E."/>
            <person name="Ciuffetti L."/>
            <person name="Hamelin R.C."/>
            <person name="Kema G.H.J."/>
            <person name="Lawrence C."/>
            <person name="Scott J.A."/>
            <person name="Spatafora J.W."/>
            <person name="Turgeon B.G."/>
            <person name="de Wit P.J.G.M."/>
            <person name="Zhong S."/>
            <person name="Goodwin S.B."/>
            <person name="Grigoriev I.V."/>
        </authorList>
    </citation>
    <scope>NUCLEOTIDE SEQUENCE [LARGE SCALE GENOMIC DNA]</scope>
    <source>
        <strain evidence="2">ND90Pr / ATCC 201652</strain>
    </source>
</reference>
<dbReference type="GeneID" id="19135076"/>
<dbReference type="KEGG" id="bsc:COCSADRAFT_244270"/>
<keyword evidence="2" id="KW-1185">Reference proteome</keyword>
<dbReference type="RefSeq" id="XP_007703873.1">
    <property type="nucleotide sequence ID" value="XM_007705683.1"/>
</dbReference>
<dbReference type="EMBL" id="KB445650">
    <property type="protein sequence ID" value="EMD60556.1"/>
    <property type="molecule type" value="Genomic_DNA"/>
</dbReference>
<reference evidence="2" key="2">
    <citation type="journal article" date="2013" name="PLoS Genet.">
        <title>Comparative genome structure, secondary metabolite, and effector coding capacity across Cochliobolus pathogens.</title>
        <authorList>
            <person name="Condon B.J."/>
            <person name="Leng Y."/>
            <person name="Wu D."/>
            <person name="Bushley K.E."/>
            <person name="Ohm R.A."/>
            <person name="Otillar R."/>
            <person name="Martin J."/>
            <person name="Schackwitz W."/>
            <person name="Grimwood J."/>
            <person name="MohdZainudin N."/>
            <person name="Xue C."/>
            <person name="Wang R."/>
            <person name="Manning V.A."/>
            <person name="Dhillon B."/>
            <person name="Tu Z.J."/>
            <person name="Steffenson B.J."/>
            <person name="Salamov A."/>
            <person name="Sun H."/>
            <person name="Lowry S."/>
            <person name="LaButti K."/>
            <person name="Han J."/>
            <person name="Copeland A."/>
            <person name="Lindquist E."/>
            <person name="Barry K."/>
            <person name="Schmutz J."/>
            <person name="Baker S.E."/>
            <person name="Ciuffetti L.M."/>
            <person name="Grigoriev I.V."/>
            <person name="Zhong S."/>
            <person name="Turgeon B.G."/>
        </authorList>
    </citation>
    <scope>NUCLEOTIDE SEQUENCE [LARGE SCALE GENOMIC DNA]</scope>
    <source>
        <strain evidence="2">ND90Pr / ATCC 201652</strain>
    </source>
</reference>
<proteinExistence type="predicted"/>
<gene>
    <name evidence="1" type="ORF">COCSADRAFT_244270</name>
</gene>
<name>M2SU03_COCSN</name>
<evidence type="ECO:0000313" key="2">
    <source>
        <dbReference type="Proteomes" id="UP000016934"/>
    </source>
</evidence>
<accession>M2SU03</accession>
<dbReference type="AlphaFoldDB" id="M2SU03"/>
<sequence length="82" mass="9587">MSRFPHRLSGCSITIECTRLRTRLKEVFRTMVLSQLPVPSRRLLVHSASGCEWSPPLRRCKYVLYVYSMYVYMGMQAEVDKA</sequence>